<dbReference type="OrthoDB" id="1219144at2759"/>
<dbReference type="EMBL" id="JAJAGQ010000013">
    <property type="protein sequence ID" value="KAJ8546116.1"/>
    <property type="molecule type" value="Genomic_DNA"/>
</dbReference>
<dbReference type="AlphaFoldDB" id="A0A9Q1LY62"/>
<name>A0A9Q1LY62_9SOLA</name>
<reference evidence="2" key="1">
    <citation type="journal article" date="2023" name="Proc. Natl. Acad. Sci. U.S.A.">
        <title>Genomic and structural basis for evolution of tropane alkaloid biosynthesis.</title>
        <authorList>
            <person name="Wanga Y.-J."/>
            <person name="Taina T."/>
            <person name="Yua J.-Y."/>
            <person name="Lia J."/>
            <person name="Xua B."/>
            <person name="Chenc J."/>
            <person name="D'Auriad J.C."/>
            <person name="Huanga J.-P."/>
            <person name="Huanga S.-X."/>
        </authorList>
    </citation>
    <scope>NUCLEOTIDE SEQUENCE [LARGE SCALE GENOMIC DNA]</scope>
    <source>
        <strain evidence="2">cv. KIB-2019</strain>
    </source>
</reference>
<keyword evidence="2" id="KW-1185">Reference proteome</keyword>
<gene>
    <name evidence="1" type="ORF">K7X08_018699</name>
</gene>
<evidence type="ECO:0000313" key="1">
    <source>
        <dbReference type="EMBL" id="KAJ8546116.1"/>
    </source>
</evidence>
<dbReference type="Proteomes" id="UP001152561">
    <property type="component" value="Unassembled WGS sequence"/>
</dbReference>
<sequence length="208" mass="23174">MENPFILCEIKGVLTDQSVKNLTAGYTTCCMVLGRLNLVLEYIVIVSATVICRQISAISRSTSRIGTTFVEGDSRLVEDPPVADLNNKYKSFSAEIKVMVPRLLPEKHMQIAIHIAGPQVKLTLRKEDFHGANSDLYHKLGNDELHLSFDADDIELGVSPSLESDLTSSRLPSCRVKSFNYPTVIFKEGSAFFGLSRYFSLYIIALHE</sequence>
<comment type="caution">
    <text evidence="1">The sequence shown here is derived from an EMBL/GenBank/DDBJ whole genome shotgun (WGS) entry which is preliminary data.</text>
</comment>
<organism evidence="1 2">
    <name type="scientific">Anisodus acutangulus</name>
    <dbReference type="NCBI Taxonomy" id="402998"/>
    <lineage>
        <taxon>Eukaryota</taxon>
        <taxon>Viridiplantae</taxon>
        <taxon>Streptophyta</taxon>
        <taxon>Embryophyta</taxon>
        <taxon>Tracheophyta</taxon>
        <taxon>Spermatophyta</taxon>
        <taxon>Magnoliopsida</taxon>
        <taxon>eudicotyledons</taxon>
        <taxon>Gunneridae</taxon>
        <taxon>Pentapetalae</taxon>
        <taxon>asterids</taxon>
        <taxon>lamiids</taxon>
        <taxon>Solanales</taxon>
        <taxon>Solanaceae</taxon>
        <taxon>Solanoideae</taxon>
        <taxon>Hyoscyameae</taxon>
        <taxon>Anisodus</taxon>
    </lineage>
</organism>
<protein>
    <submittedName>
        <fullName evidence="1">Uncharacterized protein</fullName>
    </submittedName>
</protein>
<accession>A0A9Q1LY62</accession>
<proteinExistence type="predicted"/>
<evidence type="ECO:0000313" key="2">
    <source>
        <dbReference type="Proteomes" id="UP001152561"/>
    </source>
</evidence>